<evidence type="ECO:0000256" key="1">
    <source>
        <dbReference type="SAM" id="Phobius"/>
    </source>
</evidence>
<name>A0A9X4AK19_9BACI</name>
<keyword evidence="1" id="KW-0812">Transmembrane</keyword>
<comment type="caution">
    <text evidence="2">The sequence shown here is derived from an EMBL/GenBank/DDBJ whole genome shotgun (WGS) entry which is preliminary data.</text>
</comment>
<dbReference type="RefSeq" id="WP_259869207.1">
    <property type="nucleotide sequence ID" value="NZ_JAMQJZ010000030.1"/>
</dbReference>
<feature type="transmembrane region" description="Helical" evidence="1">
    <location>
        <begin position="30"/>
        <end position="48"/>
    </location>
</feature>
<accession>A0A9X4AK19</accession>
<feature type="transmembrane region" description="Helical" evidence="1">
    <location>
        <begin position="7"/>
        <end position="24"/>
    </location>
</feature>
<keyword evidence="1" id="KW-1133">Transmembrane helix</keyword>
<dbReference type="Proteomes" id="UP001145072">
    <property type="component" value="Unassembled WGS sequence"/>
</dbReference>
<proteinExistence type="predicted"/>
<evidence type="ECO:0000313" key="3">
    <source>
        <dbReference type="Proteomes" id="UP001145072"/>
    </source>
</evidence>
<organism evidence="2 3">
    <name type="scientific">Aquibacillus koreensis</name>
    <dbReference type="NCBI Taxonomy" id="279446"/>
    <lineage>
        <taxon>Bacteria</taxon>
        <taxon>Bacillati</taxon>
        <taxon>Bacillota</taxon>
        <taxon>Bacilli</taxon>
        <taxon>Bacillales</taxon>
        <taxon>Bacillaceae</taxon>
        <taxon>Aquibacillus</taxon>
    </lineage>
</organism>
<dbReference type="AlphaFoldDB" id="A0A9X4AK19"/>
<evidence type="ECO:0000313" key="2">
    <source>
        <dbReference type="EMBL" id="MDC3422812.1"/>
    </source>
</evidence>
<dbReference type="EMBL" id="JAMQJZ010000030">
    <property type="protein sequence ID" value="MDC3422812.1"/>
    <property type="molecule type" value="Genomic_DNA"/>
</dbReference>
<protein>
    <submittedName>
        <fullName evidence="2">Uncharacterized protein</fullName>
    </submittedName>
</protein>
<gene>
    <name evidence="2" type="ORF">NC661_20935</name>
</gene>
<keyword evidence="1" id="KW-0472">Membrane</keyword>
<sequence length="62" mass="7312">MKLFRKVNITIAILVLSVILYNFFIEEVNLPTYVMFYVVLVMFLLTILEKVAKEKAKENNQD</sequence>
<keyword evidence="3" id="KW-1185">Reference proteome</keyword>
<reference evidence="2" key="1">
    <citation type="submission" date="2022-06" db="EMBL/GenBank/DDBJ databases">
        <title>Aquibacillus sp. a new bacterium isolated from soil saline samples.</title>
        <authorList>
            <person name="Galisteo C."/>
            <person name="De La Haba R."/>
            <person name="Sanchez-Porro C."/>
            <person name="Ventosa A."/>
        </authorList>
    </citation>
    <scope>NUCLEOTIDE SEQUENCE</scope>
    <source>
        <strain evidence="2">JCM 12387</strain>
    </source>
</reference>